<accession>A0A1I2ECA0</accession>
<reference evidence="1 2" key="1">
    <citation type="submission" date="2016-10" db="EMBL/GenBank/DDBJ databases">
        <authorList>
            <person name="de Groot N.N."/>
        </authorList>
    </citation>
    <scope>NUCLEOTIDE SEQUENCE [LARGE SCALE GENOMIC DNA]</scope>
    <source>
        <strain>GEY</strain>
        <strain evidence="2">DSM 9560</strain>
    </source>
</reference>
<gene>
    <name evidence="1" type="ORF">SAMN04488541_1009113</name>
</gene>
<dbReference type="Proteomes" id="UP000199513">
    <property type="component" value="Unassembled WGS sequence"/>
</dbReference>
<dbReference type="AlphaFoldDB" id="A0A1I2ECA0"/>
<dbReference type="EMBL" id="FONY01000009">
    <property type="protein sequence ID" value="SFE90485.1"/>
    <property type="molecule type" value="Genomic_DNA"/>
</dbReference>
<organism evidence="1 2">
    <name type="scientific">Thermoflexibacter ruber</name>
    <dbReference type="NCBI Taxonomy" id="1003"/>
    <lineage>
        <taxon>Bacteria</taxon>
        <taxon>Pseudomonadati</taxon>
        <taxon>Bacteroidota</taxon>
        <taxon>Cytophagia</taxon>
        <taxon>Cytophagales</taxon>
        <taxon>Thermoflexibacteraceae</taxon>
        <taxon>Thermoflexibacter</taxon>
    </lineage>
</organism>
<evidence type="ECO:0000313" key="1">
    <source>
        <dbReference type="EMBL" id="SFE90485.1"/>
    </source>
</evidence>
<dbReference type="STRING" id="1003.SAMN04488541_1009113"/>
<proteinExistence type="predicted"/>
<sequence length="36" mass="4106">MRLSSVIIFVATIIFLNSCKLETKQANIVFEQDTMT</sequence>
<evidence type="ECO:0000313" key="2">
    <source>
        <dbReference type="Proteomes" id="UP000199513"/>
    </source>
</evidence>
<name>A0A1I2ECA0_9BACT</name>
<keyword evidence="2" id="KW-1185">Reference proteome</keyword>
<protein>
    <submittedName>
        <fullName evidence="1">Uncharacterized protein</fullName>
    </submittedName>
</protein>